<proteinExistence type="predicted"/>
<name>A0ABP0W3E1_9BRYO</name>
<dbReference type="Proteomes" id="UP001497444">
    <property type="component" value="Chromosome 14"/>
</dbReference>
<keyword evidence="3" id="KW-1185">Reference proteome</keyword>
<evidence type="ECO:0000256" key="1">
    <source>
        <dbReference type="SAM" id="SignalP"/>
    </source>
</evidence>
<accession>A0ABP0W3E1</accession>
<evidence type="ECO:0008006" key="4">
    <source>
        <dbReference type="Google" id="ProtNLM"/>
    </source>
</evidence>
<dbReference type="EMBL" id="OZ020109">
    <property type="protein sequence ID" value="CAK9261308.1"/>
    <property type="molecule type" value="Genomic_DNA"/>
</dbReference>
<protein>
    <recommendedName>
        <fullName evidence="4">Expansin-like EG45 domain-containing protein</fullName>
    </recommendedName>
</protein>
<evidence type="ECO:0000313" key="3">
    <source>
        <dbReference type="Proteomes" id="UP001497444"/>
    </source>
</evidence>
<sequence length="134" mass="13457">MKMVGAAVAMATTLMVMTVSMMQGAEAQGPSCLPVSGAGAPFSDATAVVQQLQLMPGQCCHSGGGFCTVVLTSGNAAASVCATNSVCPNCADVGNDLNQVLAQCNVLNEVQGVYSPDGTSDELFYLTSASQVPS</sequence>
<organism evidence="2 3">
    <name type="scientific">Sphagnum jensenii</name>
    <dbReference type="NCBI Taxonomy" id="128206"/>
    <lineage>
        <taxon>Eukaryota</taxon>
        <taxon>Viridiplantae</taxon>
        <taxon>Streptophyta</taxon>
        <taxon>Embryophyta</taxon>
        <taxon>Bryophyta</taxon>
        <taxon>Sphagnophytina</taxon>
        <taxon>Sphagnopsida</taxon>
        <taxon>Sphagnales</taxon>
        <taxon>Sphagnaceae</taxon>
        <taxon>Sphagnum</taxon>
    </lineage>
</organism>
<gene>
    <name evidence="2" type="ORF">CSSPJE1EN1_LOCUS6786</name>
</gene>
<feature type="chain" id="PRO_5046341236" description="Expansin-like EG45 domain-containing protein" evidence="1">
    <location>
        <begin position="28"/>
        <end position="134"/>
    </location>
</feature>
<feature type="signal peptide" evidence="1">
    <location>
        <begin position="1"/>
        <end position="27"/>
    </location>
</feature>
<reference evidence="2" key="1">
    <citation type="submission" date="2024-02" db="EMBL/GenBank/DDBJ databases">
        <authorList>
            <consortium name="ELIXIR-Norway"/>
            <consortium name="Elixir Norway"/>
        </authorList>
    </citation>
    <scope>NUCLEOTIDE SEQUENCE</scope>
</reference>
<keyword evidence="1" id="KW-0732">Signal</keyword>
<evidence type="ECO:0000313" key="2">
    <source>
        <dbReference type="EMBL" id="CAK9261308.1"/>
    </source>
</evidence>